<dbReference type="InterPro" id="IPR001752">
    <property type="entry name" value="Kinesin_motor_dom"/>
</dbReference>
<feature type="region of interest" description="Disordered" evidence="7">
    <location>
        <begin position="1"/>
        <end position="27"/>
    </location>
</feature>
<evidence type="ECO:0000256" key="3">
    <source>
        <dbReference type="ARBA" id="ARBA00022741"/>
    </source>
</evidence>
<dbReference type="Pfam" id="PF00225">
    <property type="entry name" value="Kinesin"/>
    <property type="match status" value="1"/>
</dbReference>
<evidence type="ECO:0000256" key="5">
    <source>
        <dbReference type="ARBA" id="ARBA00023054"/>
    </source>
</evidence>
<evidence type="ECO:0000313" key="10">
    <source>
        <dbReference type="Proteomes" id="UP001165160"/>
    </source>
</evidence>
<dbReference type="PRINTS" id="PR00380">
    <property type="entry name" value="KINESINHEAVY"/>
</dbReference>
<comment type="caution">
    <text evidence="9">The sequence shown here is derived from an EMBL/GenBank/DDBJ whole genome shotgun (WGS) entry which is preliminary data.</text>
</comment>
<dbReference type="GO" id="GO:0005524">
    <property type="term" value="F:ATP binding"/>
    <property type="evidence" value="ECO:0007669"/>
    <property type="project" value="UniProtKB-UniRule"/>
</dbReference>
<dbReference type="GO" id="GO:0008017">
    <property type="term" value="F:microtubule binding"/>
    <property type="evidence" value="ECO:0007669"/>
    <property type="project" value="InterPro"/>
</dbReference>
<evidence type="ECO:0000256" key="1">
    <source>
        <dbReference type="ARBA" id="ARBA00004496"/>
    </source>
</evidence>
<keyword evidence="5" id="KW-0175">Coiled coil</keyword>
<dbReference type="SMART" id="SM00129">
    <property type="entry name" value="KISc"/>
    <property type="match status" value="1"/>
</dbReference>
<name>A0A9W7EMU2_9STRA</name>
<evidence type="ECO:0000256" key="2">
    <source>
        <dbReference type="ARBA" id="ARBA00022490"/>
    </source>
</evidence>
<evidence type="ECO:0000256" key="6">
    <source>
        <dbReference type="PROSITE-ProRule" id="PRU00283"/>
    </source>
</evidence>
<proteinExistence type="inferred from homology"/>
<sequence>MGACTSKPPTEPQAPLQLHPDLDSASRVMNIPVKVKEPNRIPETPVPAVITTPAKQINTTPVPTEAPEESLESIQVIVRIRPSEKQLSVVIKPPNSITITPPERAGPGNSPNPTKDAAIDYNNFDRVMDDCTTNEEFFNVTLSKVLHRCLSGENVTVMAYGQTGSGKTHTMVGYNEDPGLLSRGVSKLFNLLSEKLDVTVTITLTVLEIYGEEVHDLLAANSQAPIRLVEQNGSTTPVGVMECAVTSEIAANDAVTAAIAKRTVASTNMNATSSRSHVIVNFNIVTTTHSAANSTAPPTRKIANLAFVDLAGSERIGKTGTKHSSQTGKEGVQINMGLLSLSKVIKAFNESPNHIPYRDSKLTRVLKQSFGGNAVTLFVSNITLDPCNYHETLSTLRYSSMASNVVNKVVKNEDEVTKLHRQFAELKVLSKKMARDLDVLSPRRLKHVKKEELKALLGTGSVRSPARSPRARKLSPPKTPKSTKNLVDPSKSPKKSMSPLVEVDMNAVKVDLQILNKMNEMNEQLPITRNERADM</sequence>
<evidence type="ECO:0000256" key="7">
    <source>
        <dbReference type="SAM" id="MobiDB-lite"/>
    </source>
</evidence>
<keyword evidence="2" id="KW-0963">Cytoplasm</keyword>
<feature type="binding site" evidence="6">
    <location>
        <begin position="161"/>
        <end position="168"/>
    </location>
    <ligand>
        <name>ATP</name>
        <dbReference type="ChEBI" id="CHEBI:30616"/>
    </ligand>
</feature>
<keyword evidence="6" id="KW-0505">Motor protein</keyword>
<feature type="region of interest" description="Disordered" evidence="7">
    <location>
        <begin position="94"/>
        <end position="114"/>
    </location>
</feature>
<dbReference type="EMBL" id="BRXX01000061">
    <property type="protein sequence ID" value="GMH86524.1"/>
    <property type="molecule type" value="Genomic_DNA"/>
</dbReference>
<dbReference type="Proteomes" id="UP001165160">
    <property type="component" value="Unassembled WGS sequence"/>
</dbReference>
<protein>
    <recommendedName>
        <fullName evidence="8">Kinesin motor domain-containing protein</fullName>
    </recommendedName>
</protein>
<evidence type="ECO:0000259" key="8">
    <source>
        <dbReference type="PROSITE" id="PS50067"/>
    </source>
</evidence>
<comment type="similarity">
    <text evidence="6">Belongs to the TRAFAC class myosin-kinesin ATPase superfamily. Kinesin family.</text>
</comment>
<dbReference type="GO" id="GO:0003777">
    <property type="term" value="F:microtubule motor activity"/>
    <property type="evidence" value="ECO:0007669"/>
    <property type="project" value="InterPro"/>
</dbReference>
<keyword evidence="4 6" id="KW-0067">ATP-binding</keyword>
<dbReference type="AlphaFoldDB" id="A0A9W7EMU2"/>
<dbReference type="PANTHER" id="PTHR47969">
    <property type="entry name" value="CHROMOSOME-ASSOCIATED KINESIN KIF4A-RELATED"/>
    <property type="match status" value="1"/>
</dbReference>
<dbReference type="GO" id="GO:0007018">
    <property type="term" value="P:microtubule-based movement"/>
    <property type="evidence" value="ECO:0007669"/>
    <property type="project" value="InterPro"/>
</dbReference>
<dbReference type="GO" id="GO:0051231">
    <property type="term" value="P:spindle elongation"/>
    <property type="evidence" value="ECO:0007669"/>
    <property type="project" value="TreeGrafter"/>
</dbReference>
<dbReference type="InterPro" id="IPR027417">
    <property type="entry name" value="P-loop_NTPase"/>
</dbReference>
<dbReference type="SUPFAM" id="SSF52540">
    <property type="entry name" value="P-loop containing nucleoside triphosphate hydrolases"/>
    <property type="match status" value="1"/>
</dbReference>
<dbReference type="CDD" id="cd00106">
    <property type="entry name" value="KISc"/>
    <property type="match status" value="1"/>
</dbReference>
<dbReference type="GO" id="GO:0005737">
    <property type="term" value="C:cytoplasm"/>
    <property type="evidence" value="ECO:0007669"/>
    <property type="project" value="UniProtKB-SubCell"/>
</dbReference>
<comment type="subcellular location">
    <subcellularLocation>
        <location evidence="1">Cytoplasm</location>
    </subcellularLocation>
</comment>
<dbReference type="InterPro" id="IPR036961">
    <property type="entry name" value="Kinesin_motor_dom_sf"/>
</dbReference>
<gene>
    <name evidence="9" type="ORF">TrVE_jg4671</name>
</gene>
<feature type="region of interest" description="Disordered" evidence="7">
    <location>
        <begin position="459"/>
        <end position="500"/>
    </location>
</feature>
<feature type="domain" description="Kinesin motor" evidence="8">
    <location>
        <begin position="73"/>
        <end position="405"/>
    </location>
</feature>
<dbReference type="InterPro" id="IPR027640">
    <property type="entry name" value="Kinesin-like_fam"/>
</dbReference>
<dbReference type="PANTHER" id="PTHR47969:SF15">
    <property type="entry name" value="CHROMOSOME-ASSOCIATED KINESIN KIF4A-RELATED"/>
    <property type="match status" value="1"/>
</dbReference>
<evidence type="ECO:0000313" key="9">
    <source>
        <dbReference type="EMBL" id="GMH86524.1"/>
    </source>
</evidence>
<accession>A0A9W7EMU2</accession>
<dbReference type="GO" id="GO:0007052">
    <property type="term" value="P:mitotic spindle organization"/>
    <property type="evidence" value="ECO:0007669"/>
    <property type="project" value="TreeGrafter"/>
</dbReference>
<reference evidence="10" key="1">
    <citation type="journal article" date="2023" name="Commun. Biol.">
        <title>Genome analysis of Parmales, the sister group of diatoms, reveals the evolutionary specialization of diatoms from phago-mixotrophs to photoautotrophs.</title>
        <authorList>
            <person name="Ban H."/>
            <person name="Sato S."/>
            <person name="Yoshikawa S."/>
            <person name="Yamada K."/>
            <person name="Nakamura Y."/>
            <person name="Ichinomiya M."/>
            <person name="Sato N."/>
            <person name="Blanc-Mathieu R."/>
            <person name="Endo H."/>
            <person name="Kuwata A."/>
            <person name="Ogata H."/>
        </authorList>
    </citation>
    <scope>NUCLEOTIDE SEQUENCE [LARGE SCALE GENOMIC DNA]</scope>
    <source>
        <strain evidence="10">NIES 3699</strain>
    </source>
</reference>
<evidence type="ECO:0000256" key="4">
    <source>
        <dbReference type="ARBA" id="ARBA00022840"/>
    </source>
</evidence>
<dbReference type="GO" id="GO:0005875">
    <property type="term" value="C:microtubule associated complex"/>
    <property type="evidence" value="ECO:0007669"/>
    <property type="project" value="TreeGrafter"/>
</dbReference>
<organism evidence="9 10">
    <name type="scientific">Triparma verrucosa</name>
    <dbReference type="NCBI Taxonomy" id="1606542"/>
    <lineage>
        <taxon>Eukaryota</taxon>
        <taxon>Sar</taxon>
        <taxon>Stramenopiles</taxon>
        <taxon>Ochrophyta</taxon>
        <taxon>Bolidophyceae</taxon>
        <taxon>Parmales</taxon>
        <taxon>Triparmaceae</taxon>
        <taxon>Triparma</taxon>
    </lineage>
</organism>
<keyword evidence="10" id="KW-1185">Reference proteome</keyword>
<dbReference type="Gene3D" id="3.40.850.10">
    <property type="entry name" value="Kinesin motor domain"/>
    <property type="match status" value="1"/>
</dbReference>
<keyword evidence="3 6" id="KW-0547">Nucleotide-binding</keyword>
<dbReference type="PROSITE" id="PS50067">
    <property type="entry name" value="KINESIN_MOTOR_2"/>
    <property type="match status" value="1"/>
</dbReference>